<evidence type="ECO:0000256" key="2">
    <source>
        <dbReference type="SAM" id="SignalP"/>
    </source>
</evidence>
<feature type="signal peptide" evidence="2">
    <location>
        <begin position="1"/>
        <end position="23"/>
    </location>
</feature>
<dbReference type="Pfam" id="PF13517">
    <property type="entry name" value="FG-GAP_3"/>
    <property type="match status" value="2"/>
</dbReference>
<comment type="caution">
    <text evidence="4">The sequence shown here is derived from an EMBL/GenBank/DDBJ whole genome shotgun (WGS) entry which is preliminary data.</text>
</comment>
<dbReference type="PANTHER" id="PTHR46580">
    <property type="entry name" value="SENSOR KINASE-RELATED"/>
    <property type="match status" value="1"/>
</dbReference>
<dbReference type="Pfam" id="PF18962">
    <property type="entry name" value="Por_Secre_tail"/>
    <property type="match status" value="1"/>
</dbReference>
<evidence type="ECO:0000256" key="1">
    <source>
        <dbReference type="ARBA" id="ARBA00022729"/>
    </source>
</evidence>
<protein>
    <submittedName>
        <fullName evidence="4">T9SS type A sorting domain-containing protein</fullName>
    </submittedName>
</protein>
<evidence type="ECO:0000313" key="5">
    <source>
        <dbReference type="Proteomes" id="UP000651057"/>
    </source>
</evidence>
<dbReference type="RefSeq" id="WP_201916425.1">
    <property type="nucleotide sequence ID" value="NZ_BAABAX010000001.1"/>
</dbReference>
<keyword evidence="5" id="KW-1185">Reference proteome</keyword>
<dbReference type="Gene3D" id="2.130.10.130">
    <property type="entry name" value="Integrin alpha, N-terminal"/>
    <property type="match status" value="1"/>
</dbReference>
<evidence type="ECO:0000313" key="4">
    <source>
        <dbReference type="EMBL" id="MBL0682440.1"/>
    </source>
</evidence>
<keyword evidence="1 2" id="KW-0732">Signal</keyword>
<reference evidence="4" key="1">
    <citation type="submission" date="2021-01" db="EMBL/GenBank/DDBJ databases">
        <authorList>
            <person name="Zhong Y.L."/>
        </authorList>
    </citation>
    <scope>NUCLEOTIDE SEQUENCE</scope>
    <source>
        <strain evidence="4">KCTC 23302</strain>
    </source>
</reference>
<name>A0A936ZUW2_9FLAO</name>
<dbReference type="InterPro" id="IPR026444">
    <property type="entry name" value="Secre_tail"/>
</dbReference>
<feature type="chain" id="PRO_5037232317" evidence="2">
    <location>
        <begin position="24"/>
        <end position="615"/>
    </location>
</feature>
<dbReference type="Gene3D" id="2.60.40.4070">
    <property type="match status" value="1"/>
</dbReference>
<evidence type="ECO:0000259" key="3">
    <source>
        <dbReference type="Pfam" id="PF18962"/>
    </source>
</evidence>
<sequence>MKSFKIYSLKALFLVFFTLFACATMSGQTIFKDVSNQIPQAAPNGSDTVDADLIDIDGDRDLDIFLAEGTASIAGRSNRLLLNDGFGNFTDASLSNLPFSPFPLNSTSADFADFDEDGDTDIIVANLGPTQLLLNNGNGVFTDASSTLLPPPPIDILEDISTEIGFIDINNDGRLDIFVTNEIPPIPDIGPGGAQNFLYIQNANNTFADESLIRLPNIKNQSASFAFGDIDGDGDQDLIVANVGQNQVLINDGNGFFSSETETRITQEITASRSLVLSDIDNDNDLDLVVANSNLEQNQIFINDSKGFFTENTADALPLLNDTSSDVKLFDFNYDRSPDIIFANSIPNPIGPVGGGHPLAPAPNIIYLNDGTGIFTEASSEFLPENNGISFDIEIADVNGDRLEDILISNANDGQEQLYFRDITPPTQFDKIEPFVSCIIENEDGTLTATFGYSNLNETAAYIPESVRNKLIPNRVDAASDQPVIFLPGTVQNAFAATFTVGMAWKVNKKITIASSRTPKCDTNSEDPLFNISNYPNPFSTTTTIKYTLPKASNVEIVIYDQSGKTIETISNVSAEKGEHTLNIDAITLQLKQGVYFYKITAGNYKMVKSFLVNR</sequence>
<accession>A0A936ZUW2</accession>
<organism evidence="4 5">
    <name type="scientific">Aquimarina mytili</name>
    <dbReference type="NCBI Taxonomy" id="874423"/>
    <lineage>
        <taxon>Bacteria</taxon>
        <taxon>Pseudomonadati</taxon>
        <taxon>Bacteroidota</taxon>
        <taxon>Flavobacteriia</taxon>
        <taxon>Flavobacteriales</taxon>
        <taxon>Flavobacteriaceae</taxon>
        <taxon>Aquimarina</taxon>
    </lineage>
</organism>
<dbReference type="PROSITE" id="PS51257">
    <property type="entry name" value="PROKAR_LIPOPROTEIN"/>
    <property type="match status" value="1"/>
</dbReference>
<dbReference type="SUPFAM" id="SSF69318">
    <property type="entry name" value="Integrin alpha N-terminal domain"/>
    <property type="match status" value="1"/>
</dbReference>
<dbReference type="NCBIfam" id="TIGR04183">
    <property type="entry name" value="Por_Secre_tail"/>
    <property type="match status" value="1"/>
</dbReference>
<proteinExistence type="predicted"/>
<dbReference type="AlphaFoldDB" id="A0A936ZUW2"/>
<dbReference type="Proteomes" id="UP000651057">
    <property type="component" value="Unassembled WGS sequence"/>
</dbReference>
<dbReference type="InterPro" id="IPR028994">
    <property type="entry name" value="Integrin_alpha_N"/>
</dbReference>
<dbReference type="EMBL" id="JAERQJ010000001">
    <property type="protein sequence ID" value="MBL0682440.1"/>
    <property type="molecule type" value="Genomic_DNA"/>
</dbReference>
<gene>
    <name evidence="4" type="ORF">JJQ60_02820</name>
</gene>
<dbReference type="PANTHER" id="PTHR46580:SF4">
    <property type="entry name" value="ATP_GTP-BINDING PROTEIN"/>
    <property type="match status" value="1"/>
</dbReference>
<dbReference type="InterPro" id="IPR013517">
    <property type="entry name" value="FG-GAP"/>
</dbReference>
<feature type="domain" description="Secretion system C-terminal sorting" evidence="3">
    <location>
        <begin position="535"/>
        <end position="612"/>
    </location>
</feature>